<evidence type="ECO:0000313" key="3">
    <source>
        <dbReference type="Proteomes" id="UP000824005"/>
    </source>
</evidence>
<feature type="transmembrane region" description="Helical" evidence="1">
    <location>
        <begin position="335"/>
        <end position="354"/>
    </location>
</feature>
<feature type="transmembrane region" description="Helical" evidence="1">
    <location>
        <begin position="234"/>
        <end position="252"/>
    </location>
</feature>
<feature type="transmembrane region" description="Helical" evidence="1">
    <location>
        <begin position="482"/>
        <end position="503"/>
    </location>
</feature>
<evidence type="ECO:0000313" key="2">
    <source>
        <dbReference type="EMBL" id="HIY65375.1"/>
    </source>
</evidence>
<feature type="transmembrane region" description="Helical" evidence="1">
    <location>
        <begin position="375"/>
        <end position="402"/>
    </location>
</feature>
<feature type="transmembrane region" description="Helical" evidence="1">
    <location>
        <begin position="408"/>
        <end position="431"/>
    </location>
</feature>
<reference evidence="2" key="2">
    <citation type="submission" date="2021-04" db="EMBL/GenBank/DDBJ databases">
        <authorList>
            <person name="Gilroy R."/>
        </authorList>
    </citation>
    <scope>NUCLEOTIDE SEQUENCE</scope>
    <source>
        <strain evidence="2">ChiGjej1B1-98</strain>
    </source>
</reference>
<sequence length="525" mass="55073">MAARLVGLQLRQLWHLLTRSVWAIVATVFSGLGALTFLGGLAFLLITLRAFTPEALPPAMVVVGAVAVLIWMLGSLLIQGSHQLTPERFALLPIRAGVLARGLAAASAVGIGGIITIGLLLLSLIAWSVSLGAFLAMLLMLPVALATCILAGRTFSALLARAFASRRTRDFTSILLMIALITMGLWLQFGIMAAFEFGENLEALEQFVNVVATTPFGAALGVPLAVWHGDYGMAAVRLLIALGTVALLLWVWTAQVGARLVNPVQMRGSGTIRGGGMLERLFPATPAGAIAVRSLRYRRRDPRMIINAIMLPFLPVFVMAVWGMNEVLPSNLLPYLALFLPFMLSSVVGMDLAYDHANFATHLITGVSGRDDRAGRALAIAVIAVPASFVLVLGPSAIFGAWDHTVAALALTLSSTLIALGAGSWLGVYLPGRAPKPGASPFGKGSSGGVQALIQMLASVAIIGALLLPTIGLLIGSIFVPWLNWLALLLGTAIGVASLVLGIRLGGKALDKRGPQVLQAVTSES</sequence>
<feature type="transmembrane region" description="Helical" evidence="1">
    <location>
        <begin position="304"/>
        <end position="323"/>
    </location>
</feature>
<feature type="transmembrane region" description="Helical" evidence="1">
    <location>
        <begin position="173"/>
        <end position="195"/>
    </location>
</feature>
<feature type="transmembrane region" description="Helical" evidence="1">
    <location>
        <begin position="207"/>
        <end position="227"/>
    </location>
</feature>
<reference evidence="2" key="1">
    <citation type="journal article" date="2021" name="PeerJ">
        <title>Extensive microbial diversity within the chicken gut microbiome revealed by metagenomics and culture.</title>
        <authorList>
            <person name="Gilroy R."/>
            <person name="Ravi A."/>
            <person name="Getino M."/>
            <person name="Pursley I."/>
            <person name="Horton D.L."/>
            <person name="Alikhan N.F."/>
            <person name="Baker D."/>
            <person name="Gharbi K."/>
            <person name="Hall N."/>
            <person name="Watson M."/>
            <person name="Adriaenssens E.M."/>
            <person name="Foster-Nyarko E."/>
            <person name="Jarju S."/>
            <person name="Secka A."/>
            <person name="Antonio M."/>
            <person name="Oren A."/>
            <person name="Chaudhuri R.R."/>
            <person name="La Ragione R."/>
            <person name="Hildebrand F."/>
            <person name="Pallen M.J."/>
        </authorList>
    </citation>
    <scope>NUCLEOTIDE SEQUENCE</scope>
    <source>
        <strain evidence="2">ChiGjej1B1-98</strain>
    </source>
</reference>
<keyword evidence="1" id="KW-0812">Transmembrane</keyword>
<feature type="transmembrane region" description="Helical" evidence="1">
    <location>
        <begin position="452"/>
        <end position="476"/>
    </location>
</feature>
<dbReference type="EMBL" id="DXDC01000112">
    <property type="protein sequence ID" value="HIY65375.1"/>
    <property type="molecule type" value="Genomic_DNA"/>
</dbReference>
<accession>A0A9D2C9I0</accession>
<keyword evidence="1" id="KW-1133">Transmembrane helix</keyword>
<dbReference type="Proteomes" id="UP000824005">
    <property type="component" value="Unassembled WGS sequence"/>
</dbReference>
<feature type="transmembrane region" description="Helical" evidence="1">
    <location>
        <begin position="21"/>
        <end position="46"/>
    </location>
</feature>
<proteinExistence type="predicted"/>
<dbReference type="AlphaFoldDB" id="A0A9D2C9I0"/>
<feature type="transmembrane region" description="Helical" evidence="1">
    <location>
        <begin position="58"/>
        <end position="78"/>
    </location>
</feature>
<evidence type="ECO:0000256" key="1">
    <source>
        <dbReference type="SAM" id="Phobius"/>
    </source>
</evidence>
<feature type="transmembrane region" description="Helical" evidence="1">
    <location>
        <begin position="131"/>
        <end position="152"/>
    </location>
</feature>
<protein>
    <recommendedName>
        <fullName evidence="4">ABC-2 type transport system permease protein</fullName>
    </recommendedName>
</protein>
<feature type="transmembrane region" description="Helical" evidence="1">
    <location>
        <begin position="98"/>
        <end position="125"/>
    </location>
</feature>
<evidence type="ECO:0008006" key="4">
    <source>
        <dbReference type="Google" id="ProtNLM"/>
    </source>
</evidence>
<comment type="caution">
    <text evidence="2">The sequence shown here is derived from an EMBL/GenBank/DDBJ whole genome shotgun (WGS) entry which is preliminary data.</text>
</comment>
<keyword evidence="1" id="KW-0472">Membrane</keyword>
<gene>
    <name evidence="2" type="ORF">H9830_03760</name>
</gene>
<organism evidence="2 3">
    <name type="scientific">Candidatus Agrococcus pullicola</name>
    <dbReference type="NCBI Taxonomy" id="2838429"/>
    <lineage>
        <taxon>Bacteria</taxon>
        <taxon>Bacillati</taxon>
        <taxon>Actinomycetota</taxon>
        <taxon>Actinomycetes</taxon>
        <taxon>Micrococcales</taxon>
        <taxon>Microbacteriaceae</taxon>
        <taxon>Agrococcus</taxon>
    </lineage>
</organism>
<name>A0A9D2C9I0_9MICO</name>